<name>A0A819FQE5_9BILA</name>
<accession>A0A819FQE5</accession>
<feature type="compositionally biased region" description="Polar residues" evidence="1">
    <location>
        <begin position="22"/>
        <end position="45"/>
    </location>
</feature>
<dbReference type="AlphaFoldDB" id="A0A819FQE5"/>
<gene>
    <name evidence="2" type="ORF">KXQ929_LOCUS21299</name>
</gene>
<organism evidence="2 3">
    <name type="scientific">Adineta steineri</name>
    <dbReference type="NCBI Taxonomy" id="433720"/>
    <lineage>
        <taxon>Eukaryota</taxon>
        <taxon>Metazoa</taxon>
        <taxon>Spiralia</taxon>
        <taxon>Gnathifera</taxon>
        <taxon>Rotifera</taxon>
        <taxon>Eurotatoria</taxon>
        <taxon>Bdelloidea</taxon>
        <taxon>Adinetida</taxon>
        <taxon>Adinetidae</taxon>
        <taxon>Adineta</taxon>
    </lineage>
</organism>
<sequence length="70" mass="8211">SRSRTPPHWRSAAEERKRQIGMNEQTNSNENPDTTIQPSEQIANRENSKRTRSYLKNGNIILRQEVFNKT</sequence>
<reference evidence="2" key="1">
    <citation type="submission" date="2021-02" db="EMBL/GenBank/DDBJ databases">
        <authorList>
            <person name="Nowell W R."/>
        </authorList>
    </citation>
    <scope>NUCLEOTIDE SEQUENCE</scope>
</reference>
<dbReference type="EMBL" id="CAJOBB010001550">
    <property type="protein sequence ID" value="CAF3872650.1"/>
    <property type="molecule type" value="Genomic_DNA"/>
</dbReference>
<evidence type="ECO:0000256" key="1">
    <source>
        <dbReference type="SAM" id="MobiDB-lite"/>
    </source>
</evidence>
<evidence type="ECO:0000313" key="2">
    <source>
        <dbReference type="EMBL" id="CAF3872650.1"/>
    </source>
</evidence>
<feature type="region of interest" description="Disordered" evidence="1">
    <location>
        <begin position="1"/>
        <end position="51"/>
    </location>
</feature>
<comment type="caution">
    <text evidence="2">The sequence shown here is derived from an EMBL/GenBank/DDBJ whole genome shotgun (WGS) entry which is preliminary data.</text>
</comment>
<protein>
    <submittedName>
        <fullName evidence="2">Uncharacterized protein</fullName>
    </submittedName>
</protein>
<evidence type="ECO:0000313" key="3">
    <source>
        <dbReference type="Proteomes" id="UP000663868"/>
    </source>
</evidence>
<feature type="non-terminal residue" evidence="2">
    <location>
        <position position="1"/>
    </location>
</feature>
<proteinExistence type="predicted"/>
<dbReference type="Proteomes" id="UP000663868">
    <property type="component" value="Unassembled WGS sequence"/>
</dbReference>